<reference evidence="1 2" key="1">
    <citation type="submission" date="2015-04" db="EMBL/GenBank/DDBJ databases">
        <title>The draft genome sequence of Fusarium langsethiae, a T-2/HT-2 mycotoxin producer.</title>
        <authorList>
            <person name="Lysoe E."/>
            <person name="Divon H.H."/>
            <person name="Terzi V."/>
            <person name="Orru L."/>
            <person name="Lamontanara A."/>
            <person name="Kolseth A.-K."/>
            <person name="Frandsen R.J."/>
            <person name="Nielsen K."/>
            <person name="Thrane U."/>
        </authorList>
    </citation>
    <scope>NUCLEOTIDE SEQUENCE [LARGE SCALE GENOMIC DNA]</scope>
    <source>
        <strain evidence="1 2">Fl201059</strain>
    </source>
</reference>
<dbReference type="Proteomes" id="UP000037904">
    <property type="component" value="Unassembled WGS sequence"/>
</dbReference>
<name>A0A0N0DAR5_FUSLA</name>
<keyword evidence="2" id="KW-1185">Reference proteome</keyword>
<proteinExistence type="predicted"/>
<protein>
    <submittedName>
        <fullName evidence="1">Uncharacterized protein</fullName>
    </submittedName>
</protein>
<evidence type="ECO:0000313" key="2">
    <source>
        <dbReference type="Proteomes" id="UP000037904"/>
    </source>
</evidence>
<gene>
    <name evidence="1" type="ORF">FLAG1_11569</name>
</gene>
<dbReference type="EMBL" id="JXCE01000934">
    <property type="protein sequence ID" value="KPA35715.1"/>
    <property type="molecule type" value="Genomic_DNA"/>
</dbReference>
<organism evidence="1 2">
    <name type="scientific">Fusarium langsethiae</name>
    <dbReference type="NCBI Taxonomy" id="179993"/>
    <lineage>
        <taxon>Eukaryota</taxon>
        <taxon>Fungi</taxon>
        <taxon>Dikarya</taxon>
        <taxon>Ascomycota</taxon>
        <taxon>Pezizomycotina</taxon>
        <taxon>Sordariomycetes</taxon>
        <taxon>Hypocreomycetidae</taxon>
        <taxon>Hypocreales</taxon>
        <taxon>Nectriaceae</taxon>
        <taxon>Fusarium</taxon>
    </lineage>
</organism>
<sequence length="156" mass="16834">MPDSGVLKPCSNFIRAAHHSISHRIMANSTKDSKAFQAYARVFSPGKSYSMEVDEVYKPNNLRDIKSRVEPLAGAQTVTEWAKGAKDGRSDAQLHSAAVATNDQAIDHATNGLEINSHSENTAGIGISKQEVPRQLQEGATLPLQYAKSIGSEEQG</sequence>
<evidence type="ECO:0000313" key="1">
    <source>
        <dbReference type="EMBL" id="KPA35715.1"/>
    </source>
</evidence>
<dbReference type="AlphaFoldDB" id="A0A0N0DAR5"/>
<accession>A0A0N0DAR5</accession>
<comment type="caution">
    <text evidence="1">The sequence shown here is derived from an EMBL/GenBank/DDBJ whole genome shotgun (WGS) entry which is preliminary data.</text>
</comment>